<dbReference type="RefSeq" id="XP_031784696.1">
    <property type="nucleotide sequence ID" value="XM_031928836.2"/>
</dbReference>
<feature type="region of interest" description="Disordered" evidence="1">
    <location>
        <begin position="240"/>
        <end position="269"/>
    </location>
</feature>
<dbReference type="GeneID" id="107981077"/>
<evidence type="ECO:0000256" key="1">
    <source>
        <dbReference type="SAM" id="MobiDB-lite"/>
    </source>
</evidence>
<name>A0A7M7ISB1_NASVI</name>
<proteinExistence type="predicted"/>
<accession>A0A7M7ISB1</accession>
<keyword evidence="2" id="KW-0812">Transmembrane</keyword>
<dbReference type="EnsemblMetazoa" id="XM_031928836">
    <property type="protein sequence ID" value="XP_031784696"/>
    <property type="gene ID" value="LOC107981077"/>
</dbReference>
<evidence type="ECO:0000256" key="2">
    <source>
        <dbReference type="SAM" id="Phobius"/>
    </source>
</evidence>
<sequence>MKEQWKQDSMNEKFYPKMEEHQAVSMPHTRSNKDYCKKTIATLKVLVLLVLLVFLSWTSIIRYTNYNPKSILLADDRTTHEYFGWFGRTALKSNVHLDSSQNTSSNLASLDNLTAHPYHKYSNEDNSEITSGHSVKTRISRKADMLQLEEGKQEEEFRKWLQNLTVKDRFSNTKQDPQFKADLKILLDDPNETSEDVQTLFVKVLSKYKDVVVKMYMESLMHAANAAGDSHEVSGYNGALASEKENDAAQFDDSNKESGSFDFSELLHP</sequence>
<evidence type="ECO:0000313" key="4">
    <source>
        <dbReference type="Proteomes" id="UP000002358"/>
    </source>
</evidence>
<dbReference type="SMR" id="A0A7M7ISB1"/>
<dbReference type="InParanoid" id="A0A7M7ISB1"/>
<dbReference type="AlphaFoldDB" id="A0A7M7ISB1"/>
<dbReference type="RefSeq" id="XP_031784697.1">
    <property type="nucleotide sequence ID" value="XM_031928837.1"/>
</dbReference>
<reference evidence="3" key="1">
    <citation type="submission" date="2021-01" db="UniProtKB">
        <authorList>
            <consortium name="EnsemblMetazoa"/>
        </authorList>
    </citation>
    <scope>IDENTIFICATION</scope>
</reference>
<dbReference type="KEGG" id="nvi:107981077"/>
<evidence type="ECO:0000313" key="3">
    <source>
        <dbReference type="EnsemblMetazoa" id="XP_016840944"/>
    </source>
</evidence>
<keyword evidence="2" id="KW-0472">Membrane</keyword>
<dbReference type="EnsemblMetazoa" id="XM_031928837">
    <property type="protein sequence ID" value="XP_031784697"/>
    <property type="gene ID" value="LOC107981077"/>
</dbReference>
<keyword evidence="2" id="KW-1133">Transmembrane helix</keyword>
<dbReference type="RefSeq" id="XP_016840944.1">
    <property type="nucleotide sequence ID" value="XM_016985455.2"/>
</dbReference>
<protein>
    <submittedName>
        <fullName evidence="3">Uncharacterized protein</fullName>
    </submittedName>
</protein>
<dbReference type="EnsemblMetazoa" id="XM_016985455">
    <property type="protein sequence ID" value="XP_016840944"/>
    <property type="gene ID" value="LOC107981077"/>
</dbReference>
<dbReference type="Proteomes" id="UP000002358">
    <property type="component" value="Chromosome 4"/>
</dbReference>
<keyword evidence="4" id="KW-1185">Reference proteome</keyword>
<feature type="transmembrane region" description="Helical" evidence="2">
    <location>
        <begin position="40"/>
        <end position="60"/>
    </location>
</feature>
<organism evidence="3 4">
    <name type="scientific">Nasonia vitripennis</name>
    <name type="common">Parasitic wasp</name>
    <dbReference type="NCBI Taxonomy" id="7425"/>
    <lineage>
        <taxon>Eukaryota</taxon>
        <taxon>Metazoa</taxon>
        <taxon>Ecdysozoa</taxon>
        <taxon>Arthropoda</taxon>
        <taxon>Hexapoda</taxon>
        <taxon>Insecta</taxon>
        <taxon>Pterygota</taxon>
        <taxon>Neoptera</taxon>
        <taxon>Endopterygota</taxon>
        <taxon>Hymenoptera</taxon>
        <taxon>Apocrita</taxon>
        <taxon>Proctotrupomorpha</taxon>
        <taxon>Chalcidoidea</taxon>
        <taxon>Pteromalidae</taxon>
        <taxon>Pteromalinae</taxon>
        <taxon>Nasonia</taxon>
    </lineage>
</organism>